<evidence type="ECO:0000256" key="1">
    <source>
        <dbReference type="ARBA" id="ARBA00022475"/>
    </source>
</evidence>
<keyword evidence="4" id="KW-1133">Transmembrane helix</keyword>
<dbReference type="Pfam" id="PF06835">
    <property type="entry name" value="LptC"/>
    <property type="match status" value="2"/>
</dbReference>
<dbReference type="RefSeq" id="WP_008233184.1">
    <property type="nucleotide sequence ID" value="NZ_CAIY01000033.1"/>
</dbReference>
<reference evidence="6 7" key="1">
    <citation type="submission" date="2012-05" db="EMBL/GenBank/DDBJ databases">
        <authorList>
            <person name="Hilton J."/>
        </authorList>
    </citation>
    <scope>NUCLEOTIDE SEQUENCE [LARGE SCALE GENOMIC DNA]</scope>
    <source>
        <strain evidence="6 7">HH01</strain>
    </source>
</reference>
<dbReference type="GO" id="GO:0017089">
    <property type="term" value="F:glycolipid transfer activity"/>
    <property type="evidence" value="ECO:0007669"/>
    <property type="project" value="TreeGrafter"/>
</dbReference>
<gene>
    <name evidence="6" type="ORF">RINTHH_9010</name>
</gene>
<dbReference type="AlphaFoldDB" id="M1X535"/>
<dbReference type="STRING" id="1165094.RINTHH_9010"/>
<evidence type="ECO:0000256" key="2">
    <source>
        <dbReference type="ARBA" id="ARBA00022519"/>
    </source>
</evidence>
<accession>M1X535</accession>
<keyword evidence="2" id="KW-0997">Cell inner membrane</keyword>
<dbReference type="PANTHER" id="PTHR37481:SF1">
    <property type="entry name" value="LIPOPOLYSACCHARIDE EXPORT SYSTEM PROTEIN LPTC"/>
    <property type="match status" value="1"/>
</dbReference>
<reference evidence="7" key="2">
    <citation type="submission" date="2016-01" db="EMBL/GenBank/DDBJ databases">
        <title>Diatom-associated endosymboitic cyanobacterium lacks core nitrogen metabolism enzymes.</title>
        <authorList>
            <person name="Hilton J.A."/>
            <person name="Foster R.A."/>
            <person name="Tripp H.J."/>
            <person name="Carter B.J."/>
            <person name="Zehr J.P."/>
            <person name="Villareal T.A."/>
        </authorList>
    </citation>
    <scope>NUCLEOTIDE SEQUENCE [LARGE SCALE GENOMIC DNA]</scope>
    <source>
        <strain evidence="7">HH01</strain>
    </source>
</reference>
<comment type="caution">
    <text evidence="6">The sequence shown here is derived from an EMBL/GenBank/DDBJ whole genome shotgun (WGS) entry which is preliminary data.</text>
</comment>
<dbReference type="GO" id="GO:0015221">
    <property type="term" value="F:lipopolysaccharide transmembrane transporter activity"/>
    <property type="evidence" value="ECO:0007669"/>
    <property type="project" value="InterPro"/>
</dbReference>
<dbReference type="NCBIfam" id="TIGR04409">
    <property type="entry name" value="LptC_YrbK"/>
    <property type="match status" value="1"/>
</dbReference>
<dbReference type="InterPro" id="IPR026265">
    <property type="entry name" value="LptC"/>
</dbReference>
<keyword evidence="3" id="KW-0812">Transmembrane</keyword>
<dbReference type="GO" id="GO:0030288">
    <property type="term" value="C:outer membrane-bounded periplasmic space"/>
    <property type="evidence" value="ECO:0007669"/>
    <property type="project" value="TreeGrafter"/>
</dbReference>
<sequence length="383" mass="43303">MLQLVFHTIVSIRLLSVIVLYCITGLYSCSSQTYIPKTQITTSQKLDNNLIFFDVTLEQADKVGQPIWSFKTKRAVYTKNKQFGRVDNLYGEIYQDGQVVYQIQSDAADIKQDDKRLFLRGKITAINPKNGAVLRGNELEWKPQKDLLIIRKEINGTHKQLKAIAKEARIKTRSQRIDFSGDVVIDSINPPLKIRTQHLTWQIMQDKLITSHTIKIDHFKNRQIAEHLRGSAAEVDLKAKIARITKNAQIHLLEPLMEITSKEMTWDINTHTVSSNTSVQVFQKSENIKVTGNYGELKIPQKILSLGGGVYVTGQHIKFIKSQKLTWLLDKNSIEASGDVVYKQVKPSLTFNGDKAVGNLKIGHMVISGGNNRKSVVSEIIPQ</sequence>
<evidence type="ECO:0000256" key="3">
    <source>
        <dbReference type="ARBA" id="ARBA00022692"/>
    </source>
</evidence>
<dbReference type="InterPro" id="IPR052363">
    <property type="entry name" value="LPS_export_LptC"/>
</dbReference>
<evidence type="ECO:0000313" key="7">
    <source>
        <dbReference type="Proteomes" id="UP000053051"/>
    </source>
</evidence>
<dbReference type="Proteomes" id="UP000053051">
    <property type="component" value="Unassembled WGS sequence"/>
</dbReference>
<dbReference type="GO" id="GO:0005886">
    <property type="term" value="C:plasma membrane"/>
    <property type="evidence" value="ECO:0007669"/>
    <property type="project" value="InterPro"/>
</dbReference>
<dbReference type="PANTHER" id="PTHR37481">
    <property type="entry name" value="LIPOPOLYSACCHARIDE EXPORT SYSTEM PROTEIN LPTC"/>
    <property type="match status" value="1"/>
</dbReference>
<evidence type="ECO:0000256" key="4">
    <source>
        <dbReference type="ARBA" id="ARBA00022989"/>
    </source>
</evidence>
<organism evidence="6 7">
    <name type="scientific">Richelia intracellularis HH01</name>
    <dbReference type="NCBI Taxonomy" id="1165094"/>
    <lineage>
        <taxon>Bacteria</taxon>
        <taxon>Bacillati</taxon>
        <taxon>Cyanobacteriota</taxon>
        <taxon>Cyanophyceae</taxon>
        <taxon>Nostocales</taxon>
        <taxon>Nostocaceae</taxon>
        <taxon>Richelia</taxon>
    </lineage>
</organism>
<protein>
    <submittedName>
        <fullName evidence="6">Uncharacterized protein</fullName>
    </submittedName>
</protein>
<keyword evidence="1" id="KW-1003">Cell membrane</keyword>
<dbReference type="Gene3D" id="2.60.450.10">
    <property type="entry name" value="Lipopolysaccharide (LPS) transport protein A like domain"/>
    <property type="match status" value="2"/>
</dbReference>
<keyword evidence="5" id="KW-0472">Membrane</keyword>
<keyword evidence="7" id="KW-1185">Reference proteome</keyword>
<evidence type="ECO:0000313" key="6">
    <source>
        <dbReference type="EMBL" id="CCH67056.1"/>
    </source>
</evidence>
<evidence type="ECO:0000256" key="5">
    <source>
        <dbReference type="ARBA" id="ARBA00023136"/>
    </source>
</evidence>
<proteinExistence type="predicted"/>
<dbReference type="EMBL" id="CAIY01000033">
    <property type="protein sequence ID" value="CCH67056.1"/>
    <property type="molecule type" value="Genomic_DNA"/>
</dbReference>
<name>M1X535_9NOST</name>
<dbReference type="InterPro" id="IPR010664">
    <property type="entry name" value="LipoPS_assembly_LptC-rel"/>
</dbReference>